<dbReference type="Pfam" id="PF00005">
    <property type="entry name" value="ABC_tran"/>
    <property type="match status" value="1"/>
</dbReference>
<feature type="transmembrane region" description="Helical" evidence="9">
    <location>
        <begin position="74"/>
        <end position="95"/>
    </location>
</feature>
<dbReference type="Gene3D" id="3.40.50.300">
    <property type="entry name" value="P-loop containing nucleotide triphosphate hydrolases"/>
    <property type="match status" value="1"/>
</dbReference>
<dbReference type="GO" id="GO:0016887">
    <property type="term" value="F:ATP hydrolysis activity"/>
    <property type="evidence" value="ECO:0007669"/>
    <property type="project" value="InterPro"/>
</dbReference>
<evidence type="ECO:0000259" key="11">
    <source>
        <dbReference type="PROSITE" id="PS50929"/>
    </source>
</evidence>
<feature type="region of interest" description="Disordered" evidence="8">
    <location>
        <begin position="636"/>
        <end position="663"/>
    </location>
</feature>
<dbReference type="AlphaFoldDB" id="C1MR27"/>
<name>C1MR27_MICPC</name>
<dbReference type="PANTHER" id="PTHR11384">
    <property type="entry name" value="ATP-BINDING CASSETTE, SUB-FAMILY D MEMBER"/>
    <property type="match status" value="1"/>
</dbReference>
<keyword evidence="2" id="KW-0813">Transport</keyword>
<dbReference type="PROSITE" id="PS50893">
    <property type="entry name" value="ABC_TRANSPORTER_2"/>
    <property type="match status" value="1"/>
</dbReference>
<evidence type="ECO:0000256" key="2">
    <source>
        <dbReference type="ARBA" id="ARBA00022448"/>
    </source>
</evidence>
<dbReference type="InterPro" id="IPR027417">
    <property type="entry name" value="P-loop_NTPase"/>
</dbReference>
<dbReference type="KEGG" id="mpp:MICPUCDRAFT_15978"/>
<feature type="transmembrane region" description="Helical" evidence="9">
    <location>
        <begin position="216"/>
        <end position="235"/>
    </location>
</feature>
<keyword evidence="13" id="KW-1185">Reference proteome</keyword>
<keyword evidence="6 9" id="KW-1133">Transmembrane helix</keyword>
<feature type="region of interest" description="Disordered" evidence="8">
    <location>
        <begin position="1"/>
        <end position="31"/>
    </location>
</feature>
<evidence type="ECO:0000256" key="8">
    <source>
        <dbReference type="SAM" id="MobiDB-lite"/>
    </source>
</evidence>
<evidence type="ECO:0000256" key="6">
    <source>
        <dbReference type="ARBA" id="ARBA00022989"/>
    </source>
</evidence>
<evidence type="ECO:0000259" key="10">
    <source>
        <dbReference type="PROSITE" id="PS50893"/>
    </source>
</evidence>
<dbReference type="PROSITE" id="PS50929">
    <property type="entry name" value="ABC_TM1F"/>
    <property type="match status" value="1"/>
</dbReference>
<proteinExistence type="inferred from homology"/>
<dbReference type="STRING" id="564608.C1MR27"/>
<dbReference type="InterPro" id="IPR017871">
    <property type="entry name" value="ABC_transporter-like_CS"/>
</dbReference>
<feature type="domain" description="ABC transmembrane type-1" evidence="11">
    <location>
        <begin position="76"/>
        <end position="360"/>
    </location>
</feature>
<dbReference type="SMART" id="SM00382">
    <property type="entry name" value="AAA"/>
    <property type="match status" value="1"/>
</dbReference>
<keyword evidence="3 9" id="KW-0812">Transmembrane</keyword>
<evidence type="ECO:0000313" key="12">
    <source>
        <dbReference type="EMBL" id="EEH58183.1"/>
    </source>
</evidence>
<dbReference type="InterPro" id="IPR003439">
    <property type="entry name" value="ABC_transporter-like_ATP-bd"/>
</dbReference>
<dbReference type="OrthoDB" id="422637at2759"/>
<feature type="transmembrane region" description="Helical" evidence="9">
    <location>
        <begin position="190"/>
        <end position="210"/>
    </location>
</feature>
<evidence type="ECO:0000256" key="5">
    <source>
        <dbReference type="ARBA" id="ARBA00022840"/>
    </source>
</evidence>
<reference evidence="12 13" key="1">
    <citation type="journal article" date="2009" name="Science">
        <title>Green evolution and dynamic adaptations revealed by genomes of the marine picoeukaryotes Micromonas.</title>
        <authorList>
            <person name="Worden A.Z."/>
            <person name="Lee J.H."/>
            <person name="Mock T."/>
            <person name="Rouze P."/>
            <person name="Simmons M.P."/>
            <person name="Aerts A.L."/>
            <person name="Allen A.E."/>
            <person name="Cuvelier M.L."/>
            <person name="Derelle E."/>
            <person name="Everett M.V."/>
            <person name="Foulon E."/>
            <person name="Grimwood J."/>
            <person name="Gundlach H."/>
            <person name="Henrissat B."/>
            <person name="Napoli C."/>
            <person name="McDonald S.M."/>
            <person name="Parker M.S."/>
            <person name="Rombauts S."/>
            <person name="Salamov A."/>
            <person name="Von Dassow P."/>
            <person name="Badger J.H."/>
            <person name="Coutinho P.M."/>
            <person name="Demir E."/>
            <person name="Dubchak I."/>
            <person name="Gentemann C."/>
            <person name="Eikrem W."/>
            <person name="Gready J.E."/>
            <person name="John U."/>
            <person name="Lanier W."/>
            <person name="Lindquist E.A."/>
            <person name="Lucas S."/>
            <person name="Mayer K.F."/>
            <person name="Moreau H."/>
            <person name="Not F."/>
            <person name="Otillar R."/>
            <person name="Panaud O."/>
            <person name="Pangilinan J."/>
            <person name="Paulsen I."/>
            <person name="Piegu B."/>
            <person name="Poliakov A."/>
            <person name="Robbens S."/>
            <person name="Schmutz J."/>
            <person name="Toulza E."/>
            <person name="Wyss T."/>
            <person name="Zelensky A."/>
            <person name="Zhou K."/>
            <person name="Armbrust E.V."/>
            <person name="Bhattacharya D."/>
            <person name="Goodenough U.W."/>
            <person name="Van de Peer Y."/>
            <person name="Grigoriev I.V."/>
        </authorList>
    </citation>
    <scope>NUCLEOTIDE SEQUENCE [LARGE SCALE GENOMIC DNA]</scope>
    <source>
        <strain evidence="12 13">CCMP1545</strain>
    </source>
</reference>
<evidence type="ECO:0000313" key="13">
    <source>
        <dbReference type="Proteomes" id="UP000001876"/>
    </source>
</evidence>
<evidence type="ECO:0000256" key="7">
    <source>
        <dbReference type="ARBA" id="ARBA00023136"/>
    </source>
</evidence>
<feature type="domain" description="ABC transporter" evidence="10">
    <location>
        <begin position="396"/>
        <end position="663"/>
    </location>
</feature>
<dbReference type="InterPro" id="IPR011527">
    <property type="entry name" value="ABC1_TM_dom"/>
</dbReference>
<dbReference type="eggNOG" id="KOG0060">
    <property type="taxonomic scope" value="Eukaryota"/>
</dbReference>
<sequence>MGTDDGAKGAAAGGSKASTGGTSDAKAAASDDASLERVEDSAGGKARFVHTLWRATSLAKIYYSGDHKVRARTLLAGMLFMCATTTALMVVFSYVQRDMMTALSNKDKEGFYEAIYKYLGVIAIAAPLFAMYQYVQDLVALEWRLWLTRLLVREYFGNDAYFKLKAEGSMDNPDQRICDDTRNFVNACNAVLLAFVQKILSMGAFFGVLYGISPNLLYFCFAYSLFGTIVTTKFFGARLMGLHYQALRREATMRFGLVRAREHAESIALYRGAKREAANARAALASVAAVMYRRVAWIRNLTLFTNAYDFATFCLPSLIIAPRYFAGEVEFGVVTQAGFAFRTVQSALNIIINNFETLSGLAAETDRLEKLLALLSGSPPPPPPVSSTDDDPNELMSLKDVSVRTPITDRLLWRGLTLDLKDGDSVLVVGPSGCGKSSLLRVVAGVWDSGSGDVVAPPRDDALFLPQTPYMPLGSLRAQLLFPAEIGDADATATAAEEVEAIISDASLFTDDDLHAALDVAGLGDLPSRFANEGGLDAVEEWTDVLSAGEQQRVAFARLFLRHPSVAFLDEATSALDERNESRMYASLKKHCSAYVSVGHRSTLLAFHSHVLRFVAATDGGGSWVLERAEEYEKTRFGGGGREKGGGKGDGDGNGSSWGFGAW</sequence>
<evidence type="ECO:0000256" key="4">
    <source>
        <dbReference type="ARBA" id="ARBA00022741"/>
    </source>
</evidence>
<dbReference type="GO" id="GO:0005524">
    <property type="term" value="F:ATP binding"/>
    <property type="evidence" value="ECO:0007669"/>
    <property type="project" value="UniProtKB-KW"/>
</dbReference>
<feature type="compositionally biased region" description="Basic and acidic residues" evidence="8">
    <location>
        <begin position="636"/>
        <end position="651"/>
    </location>
</feature>
<feature type="compositionally biased region" description="Gly residues" evidence="8">
    <location>
        <begin position="652"/>
        <end position="663"/>
    </location>
</feature>
<dbReference type="GO" id="GO:0140359">
    <property type="term" value="F:ABC-type transporter activity"/>
    <property type="evidence" value="ECO:0007669"/>
    <property type="project" value="InterPro"/>
</dbReference>
<evidence type="ECO:0000256" key="3">
    <source>
        <dbReference type="ARBA" id="ARBA00022692"/>
    </source>
</evidence>
<keyword evidence="7 9" id="KW-0472">Membrane</keyword>
<comment type="similarity">
    <text evidence="1">Belongs to the ABC transporter superfamily. ABCD family. Peroxisomal fatty acyl CoA transporter (TC 3.A.1.203) subfamily.</text>
</comment>
<evidence type="ECO:0000256" key="9">
    <source>
        <dbReference type="SAM" id="Phobius"/>
    </source>
</evidence>
<dbReference type="GO" id="GO:0016020">
    <property type="term" value="C:membrane"/>
    <property type="evidence" value="ECO:0007669"/>
    <property type="project" value="InterPro"/>
</dbReference>
<dbReference type="Proteomes" id="UP000001876">
    <property type="component" value="Unassembled WGS sequence"/>
</dbReference>
<dbReference type="GeneID" id="9683295"/>
<keyword evidence="5 12" id="KW-0067">ATP-binding</keyword>
<feature type="transmembrane region" description="Helical" evidence="9">
    <location>
        <begin position="115"/>
        <end position="135"/>
    </location>
</feature>
<dbReference type="EMBL" id="GG663738">
    <property type="protein sequence ID" value="EEH58183.1"/>
    <property type="molecule type" value="Genomic_DNA"/>
</dbReference>
<dbReference type="OMA" id="KQFHDME"/>
<accession>C1MR27</accession>
<dbReference type="Gene3D" id="1.20.1560.10">
    <property type="entry name" value="ABC transporter type 1, transmembrane domain"/>
    <property type="match status" value="1"/>
</dbReference>
<dbReference type="InterPro" id="IPR036640">
    <property type="entry name" value="ABC1_TM_sf"/>
</dbReference>
<protein>
    <submittedName>
        <fullName evidence="12">ATP-binding cassette superfamily</fullName>
    </submittedName>
</protein>
<organism evidence="13">
    <name type="scientific">Micromonas pusilla (strain CCMP1545)</name>
    <name type="common">Picoplanktonic green alga</name>
    <dbReference type="NCBI Taxonomy" id="564608"/>
    <lineage>
        <taxon>Eukaryota</taxon>
        <taxon>Viridiplantae</taxon>
        <taxon>Chlorophyta</taxon>
        <taxon>Mamiellophyceae</taxon>
        <taxon>Mamiellales</taxon>
        <taxon>Mamiellaceae</taxon>
        <taxon>Micromonas</taxon>
    </lineage>
</organism>
<dbReference type="PANTHER" id="PTHR11384:SF55">
    <property type="entry name" value="ATP-BINDING CASSETTE TRANSPORTER"/>
    <property type="match status" value="1"/>
</dbReference>
<dbReference type="RefSeq" id="XP_003058232.1">
    <property type="nucleotide sequence ID" value="XM_003058186.1"/>
</dbReference>
<gene>
    <name evidence="12" type="ORF">MICPUCDRAFT_15978</name>
</gene>
<dbReference type="SUPFAM" id="SSF52540">
    <property type="entry name" value="P-loop containing nucleoside triphosphate hydrolases"/>
    <property type="match status" value="1"/>
</dbReference>
<dbReference type="Pfam" id="PF06472">
    <property type="entry name" value="ABC_membrane_2"/>
    <property type="match status" value="1"/>
</dbReference>
<keyword evidence="4" id="KW-0547">Nucleotide-binding</keyword>
<evidence type="ECO:0000256" key="1">
    <source>
        <dbReference type="ARBA" id="ARBA00008575"/>
    </source>
</evidence>
<dbReference type="InterPro" id="IPR050835">
    <property type="entry name" value="ABC_transporter_sub-D"/>
</dbReference>
<dbReference type="CDD" id="cd03223">
    <property type="entry name" value="ABCD_peroxisomal_ALDP"/>
    <property type="match status" value="1"/>
</dbReference>
<dbReference type="SUPFAM" id="SSF90123">
    <property type="entry name" value="ABC transporter transmembrane region"/>
    <property type="match status" value="1"/>
</dbReference>
<dbReference type="PROSITE" id="PS00211">
    <property type="entry name" value="ABC_TRANSPORTER_1"/>
    <property type="match status" value="1"/>
</dbReference>
<dbReference type="InterPro" id="IPR003593">
    <property type="entry name" value="AAA+_ATPase"/>
</dbReference>